<accession>A0A813GSB3</accession>
<dbReference type="Proteomes" id="UP000654075">
    <property type="component" value="Unassembled WGS sequence"/>
</dbReference>
<keyword evidence="3" id="KW-1185">Reference proteome</keyword>
<gene>
    <name evidence="1" type="ORF">PGLA1383_LOCUS44641</name>
    <name evidence="2" type="ORF">PGLA2088_LOCUS3435</name>
</gene>
<evidence type="ECO:0000313" key="3">
    <source>
        <dbReference type="Proteomes" id="UP000654075"/>
    </source>
</evidence>
<reference evidence="1" key="1">
    <citation type="submission" date="2021-02" db="EMBL/GenBank/DDBJ databases">
        <authorList>
            <person name="Dougan E. K."/>
            <person name="Rhodes N."/>
            <person name="Thang M."/>
            <person name="Chan C."/>
        </authorList>
    </citation>
    <scope>NUCLEOTIDE SEQUENCE</scope>
</reference>
<protein>
    <recommendedName>
        <fullName evidence="4">ATP-dependent DNA helicase</fullName>
    </recommendedName>
</protein>
<evidence type="ECO:0008006" key="4">
    <source>
        <dbReference type="Google" id="ProtNLM"/>
    </source>
</evidence>
<dbReference type="SUPFAM" id="SSF52540">
    <property type="entry name" value="P-loop containing nucleoside triphosphate hydrolases"/>
    <property type="match status" value="1"/>
</dbReference>
<dbReference type="AlphaFoldDB" id="A0A813GSB3"/>
<dbReference type="OrthoDB" id="432234at2759"/>
<evidence type="ECO:0000313" key="1">
    <source>
        <dbReference type="EMBL" id="CAE8627926.1"/>
    </source>
</evidence>
<name>A0A813GSB3_POLGL</name>
<proteinExistence type="predicted"/>
<dbReference type="EMBL" id="CAJNNV010029289">
    <property type="protein sequence ID" value="CAE8627926.1"/>
    <property type="molecule type" value="Genomic_DNA"/>
</dbReference>
<organism evidence="1 3">
    <name type="scientific">Polarella glacialis</name>
    <name type="common">Dinoflagellate</name>
    <dbReference type="NCBI Taxonomy" id="89957"/>
    <lineage>
        <taxon>Eukaryota</taxon>
        <taxon>Sar</taxon>
        <taxon>Alveolata</taxon>
        <taxon>Dinophyceae</taxon>
        <taxon>Suessiales</taxon>
        <taxon>Suessiaceae</taxon>
        <taxon>Polarella</taxon>
    </lineage>
</organism>
<sequence>MAMASRRLCGQRGLARLLRPVGCWQSSVAARCFSQVAASGREAHDGQLVDFGKFAGLTYAQLKSEHPEYAAWVLEEAAKVGSGRSRKTASLCNLAIYLEAAAGVVDAPRMETAVITQEQLTQEQTAASERALAGENLFLTGAAGTGKSFLLRYITAELERRHPCK</sequence>
<dbReference type="Gene3D" id="3.40.50.300">
    <property type="entry name" value="P-loop containing nucleotide triphosphate hydrolases"/>
    <property type="match status" value="1"/>
</dbReference>
<comment type="caution">
    <text evidence="1">The sequence shown here is derived from an EMBL/GenBank/DDBJ whole genome shotgun (WGS) entry which is preliminary data.</text>
</comment>
<dbReference type="InterPro" id="IPR027417">
    <property type="entry name" value="P-loop_NTPase"/>
</dbReference>
<feature type="non-terminal residue" evidence="1">
    <location>
        <position position="165"/>
    </location>
</feature>
<dbReference type="Proteomes" id="UP000626109">
    <property type="component" value="Unassembled WGS sequence"/>
</dbReference>
<dbReference type="EMBL" id="CAJNNW010002959">
    <property type="protein sequence ID" value="CAE8644875.1"/>
    <property type="molecule type" value="Genomic_DNA"/>
</dbReference>
<evidence type="ECO:0000313" key="2">
    <source>
        <dbReference type="EMBL" id="CAE8644875.1"/>
    </source>
</evidence>